<feature type="region of interest" description="Disordered" evidence="1">
    <location>
        <begin position="51"/>
        <end position="72"/>
    </location>
</feature>
<comment type="caution">
    <text evidence="2">The sequence shown here is derived from an EMBL/GenBank/DDBJ whole genome shotgun (WGS) entry which is preliminary data.</text>
</comment>
<dbReference type="RefSeq" id="XP_043012611.1">
    <property type="nucleotide sequence ID" value="XM_043151515.1"/>
</dbReference>
<dbReference type="KEGG" id="more:E1B28_006814"/>
<sequence>MLHSDPSPTLTRSTLEPSPYRGNDVTDVWNPDFNSELPMYNGSWMYEGYNVESPGTPEPSQESPVSSSSRQVNSQLSHWLSQPVLCDIPIIMDITMGEFKGKNVYVKPTLLGDGSVVARLKQKKTVRDVLLDLVERAMKRVKVNENQLLVVIDIRNPHFRKCV</sequence>
<reference evidence="2" key="1">
    <citation type="journal article" date="2021" name="Genome Biol. Evol.">
        <title>The assembled and annotated genome of the fairy-ring fungus Marasmius oreades.</title>
        <authorList>
            <person name="Hiltunen M."/>
            <person name="Ament-Velasquez S.L."/>
            <person name="Johannesson H."/>
        </authorList>
    </citation>
    <scope>NUCLEOTIDE SEQUENCE</scope>
    <source>
        <strain evidence="2">03SP1</strain>
    </source>
</reference>
<name>A0A9P7UWU3_9AGAR</name>
<evidence type="ECO:0000256" key="1">
    <source>
        <dbReference type="SAM" id="MobiDB-lite"/>
    </source>
</evidence>
<evidence type="ECO:0000313" key="2">
    <source>
        <dbReference type="EMBL" id="KAG7096141.1"/>
    </source>
</evidence>
<feature type="compositionally biased region" description="Polar residues" evidence="1">
    <location>
        <begin position="1"/>
        <end position="16"/>
    </location>
</feature>
<keyword evidence="3" id="KW-1185">Reference proteome</keyword>
<dbReference type="EMBL" id="CM032183">
    <property type="protein sequence ID" value="KAG7096141.1"/>
    <property type="molecule type" value="Genomic_DNA"/>
</dbReference>
<protein>
    <submittedName>
        <fullName evidence="2">Uncharacterized protein</fullName>
    </submittedName>
</protein>
<dbReference type="Proteomes" id="UP001049176">
    <property type="component" value="Chromosome 3"/>
</dbReference>
<dbReference type="AlphaFoldDB" id="A0A9P7UWU3"/>
<proteinExistence type="predicted"/>
<dbReference type="GeneID" id="66075890"/>
<accession>A0A9P7UWU3</accession>
<feature type="region of interest" description="Disordered" evidence="1">
    <location>
        <begin position="1"/>
        <end position="28"/>
    </location>
</feature>
<evidence type="ECO:0000313" key="3">
    <source>
        <dbReference type="Proteomes" id="UP001049176"/>
    </source>
</evidence>
<organism evidence="2 3">
    <name type="scientific">Marasmius oreades</name>
    <name type="common">fairy-ring Marasmius</name>
    <dbReference type="NCBI Taxonomy" id="181124"/>
    <lineage>
        <taxon>Eukaryota</taxon>
        <taxon>Fungi</taxon>
        <taxon>Dikarya</taxon>
        <taxon>Basidiomycota</taxon>
        <taxon>Agaricomycotina</taxon>
        <taxon>Agaricomycetes</taxon>
        <taxon>Agaricomycetidae</taxon>
        <taxon>Agaricales</taxon>
        <taxon>Marasmiineae</taxon>
        <taxon>Marasmiaceae</taxon>
        <taxon>Marasmius</taxon>
    </lineage>
</organism>
<feature type="compositionally biased region" description="Low complexity" evidence="1">
    <location>
        <begin position="58"/>
        <end position="72"/>
    </location>
</feature>
<gene>
    <name evidence="2" type="ORF">E1B28_006814</name>
</gene>